<protein>
    <submittedName>
        <fullName evidence="1">Phage terminase small subunit P27 family</fullName>
    </submittedName>
</protein>
<dbReference type="InterPro" id="IPR006448">
    <property type="entry name" value="Phage_term_ssu_P27"/>
</dbReference>
<sequence>MPSKIKNIEDIRGHLSPRKIAKRASEQQAMFDFKELTAQPPEWLDDLAVSEWQRIVPLLKADVPISELDVAILASYCQTYSDIQKAAKHIQDEGPVVEAVSGSIKVNPYMNVKRNATQDLMKLADALGLSVYGRLKMQIKGDVKTPDDPFAKLVKNE</sequence>
<dbReference type="NCBIfam" id="TIGR01558">
    <property type="entry name" value="sm_term_P27"/>
    <property type="match status" value="1"/>
</dbReference>
<dbReference type="AlphaFoldDB" id="A0A5P8M9E8"/>
<organism evidence="1 2">
    <name type="scientific">Schleiferilactobacillus harbinensis</name>
    <dbReference type="NCBI Taxonomy" id="304207"/>
    <lineage>
        <taxon>Bacteria</taxon>
        <taxon>Bacillati</taxon>
        <taxon>Bacillota</taxon>
        <taxon>Bacilli</taxon>
        <taxon>Lactobacillales</taxon>
        <taxon>Lactobacillaceae</taxon>
        <taxon>Schleiferilactobacillus</taxon>
    </lineage>
</organism>
<dbReference type="Pfam" id="PF05119">
    <property type="entry name" value="Terminase_4"/>
    <property type="match status" value="1"/>
</dbReference>
<evidence type="ECO:0000313" key="2">
    <source>
        <dbReference type="Proteomes" id="UP000326779"/>
    </source>
</evidence>
<accession>A0A5P8M9E8</accession>
<dbReference type="Proteomes" id="UP000326779">
    <property type="component" value="Chromosome"/>
</dbReference>
<dbReference type="EMBL" id="CP045143">
    <property type="protein sequence ID" value="QFR25049.1"/>
    <property type="molecule type" value="Genomic_DNA"/>
</dbReference>
<gene>
    <name evidence="1" type="ORF">D1010_17585</name>
</gene>
<name>A0A5P8M9E8_9LACO</name>
<proteinExistence type="predicted"/>
<reference evidence="1 2" key="1">
    <citation type="submission" date="2019-10" db="EMBL/GenBank/DDBJ databases">
        <title>The completed genome of Lactobacillus harbinensis M1.</title>
        <authorList>
            <person name="Zheng Y."/>
        </authorList>
    </citation>
    <scope>NUCLEOTIDE SEQUENCE [LARGE SCALE GENOMIC DNA]</scope>
    <source>
        <strain evidence="1 2">M1</strain>
    </source>
</reference>
<dbReference type="RefSeq" id="WP_152261688.1">
    <property type="nucleotide sequence ID" value="NZ_CP045143.1"/>
</dbReference>
<dbReference type="KEGG" id="lhb:D1010_17585"/>
<evidence type="ECO:0000313" key="1">
    <source>
        <dbReference type="EMBL" id="QFR25049.1"/>
    </source>
</evidence>